<dbReference type="SUPFAM" id="SSF81606">
    <property type="entry name" value="PP2C-like"/>
    <property type="match status" value="1"/>
</dbReference>
<evidence type="ECO:0000256" key="1">
    <source>
        <dbReference type="SAM" id="MobiDB-lite"/>
    </source>
</evidence>
<dbReference type="GO" id="GO:0004722">
    <property type="term" value="F:protein serine/threonine phosphatase activity"/>
    <property type="evidence" value="ECO:0007669"/>
    <property type="project" value="InterPro"/>
</dbReference>
<evidence type="ECO:0000259" key="2">
    <source>
        <dbReference type="PROSITE" id="PS51746"/>
    </source>
</evidence>
<reference evidence="4" key="1">
    <citation type="submission" date="2013-01" db="EMBL/GenBank/DDBJ databases">
        <title>Draft Genome Sequence of a Mulberry Tree, Morus notabilis C.K. Schneid.</title>
        <authorList>
            <person name="He N."/>
            <person name="Zhao S."/>
        </authorList>
    </citation>
    <scope>NUCLEOTIDE SEQUENCE</scope>
</reference>
<feature type="domain" description="PPM-type phosphatase" evidence="2">
    <location>
        <begin position="69"/>
        <end position="378"/>
    </location>
</feature>
<organism evidence="3 4">
    <name type="scientific">Morus notabilis</name>
    <dbReference type="NCBI Taxonomy" id="981085"/>
    <lineage>
        <taxon>Eukaryota</taxon>
        <taxon>Viridiplantae</taxon>
        <taxon>Streptophyta</taxon>
        <taxon>Embryophyta</taxon>
        <taxon>Tracheophyta</taxon>
        <taxon>Spermatophyta</taxon>
        <taxon>Magnoliopsida</taxon>
        <taxon>eudicotyledons</taxon>
        <taxon>Gunneridae</taxon>
        <taxon>Pentapetalae</taxon>
        <taxon>rosids</taxon>
        <taxon>fabids</taxon>
        <taxon>Rosales</taxon>
        <taxon>Moraceae</taxon>
        <taxon>Moreae</taxon>
        <taxon>Morus</taxon>
    </lineage>
</organism>
<dbReference type="PROSITE" id="PS51746">
    <property type="entry name" value="PPM_2"/>
    <property type="match status" value="1"/>
</dbReference>
<dbReference type="CDD" id="cd00143">
    <property type="entry name" value="PP2Cc"/>
    <property type="match status" value="1"/>
</dbReference>
<dbReference type="Gene3D" id="3.60.40.10">
    <property type="entry name" value="PPM-type phosphatase domain"/>
    <property type="match status" value="1"/>
</dbReference>
<evidence type="ECO:0000313" key="4">
    <source>
        <dbReference type="Proteomes" id="UP000030645"/>
    </source>
</evidence>
<gene>
    <name evidence="3" type="ORF">L484_001547</name>
</gene>
<dbReference type="OrthoDB" id="10264738at2759"/>
<dbReference type="SMART" id="SM00332">
    <property type="entry name" value="PP2Cc"/>
    <property type="match status" value="1"/>
</dbReference>
<proteinExistence type="predicted"/>
<dbReference type="InterPro" id="IPR036457">
    <property type="entry name" value="PPM-type-like_dom_sf"/>
</dbReference>
<dbReference type="EMBL" id="KE344886">
    <property type="protein sequence ID" value="EXB83672.1"/>
    <property type="molecule type" value="Genomic_DNA"/>
</dbReference>
<dbReference type="AlphaFoldDB" id="W9RLD6"/>
<name>W9RLD6_9ROSA</name>
<dbReference type="Proteomes" id="UP000030645">
    <property type="component" value="Unassembled WGS sequence"/>
</dbReference>
<dbReference type="InterPro" id="IPR015655">
    <property type="entry name" value="PP2C"/>
</dbReference>
<evidence type="ECO:0000313" key="3">
    <source>
        <dbReference type="EMBL" id="EXB83672.1"/>
    </source>
</evidence>
<sequence length="431" mass="46636">MGSCLAGEGPAGAGLAYSRASLSSEKRKDRMKLRRTTSSSSSSSAVDAKMELWLRRVPGRMCLNGFSDTASLFTKQGKKGVNQDAMIVWENFSSKADTTFCGVFDGHGPYGHLVARKVRDSLPLKLSSLWELIISSKNGLAGGSIGAMGSLNPEEIASTPALANGDKHTQIFSTLKDSFLKAFRVMDKELKLHPHIDCYCSGTTAVALVKQGQDLVIGNIGDSRAVLGTRDKDNPFIAVQLTVDLKPSIPKEAERIRLCKGRVFALKSEPEITRVWLPNYDSPGLAMARAFGDFCLKDFGLISVPDVSYYRVSDKDEFVILATDGIWDVLTNEEAVNIVASAPRSTAARALVESAVRAWRFKFPASKVDDCAVVCLFLNPGSTNTTISTADHEVVQDMVNINSCNDASALVSLDHSETSEKPSEHSVTKSE</sequence>
<feature type="region of interest" description="Disordered" evidence="1">
    <location>
        <begin position="21"/>
        <end position="42"/>
    </location>
</feature>
<accession>W9RLD6</accession>
<dbReference type="STRING" id="981085.W9RLD6"/>
<keyword evidence="4" id="KW-1185">Reference proteome</keyword>
<dbReference type="InterPro" id="IPR001932">
    <property type="entry name" value="PPM-type_phosphatase-like_dom"/>
</dbReference>
<dbReference type="PANTHER" id="PTHR47992">
    <property type="entry name" value="PROTEIN PHOSPHATASE"/>
    <property type="match status" value="1"/>
</dbReference>
<dbReference type="eggNOG" id="KOG0698">
    <property type="taxonomic scope" value="Eukaryota"/>
</dbReference>
<dbReference type="KEGG" id="mnt:21385145"/>
<dbReference type="Pfam" id="PF00481">
    <property type="entry name" value="PP2C"/>
    <property type="match status" value="1"/>
</dbReference>
<protein>
    <recommendedName>
        <fullName evidence="2">PPM-type phosphatase domain-containing protein</fullName>
    </recommendedName>
</protein>